<proteinExistence type="predicted"/>
<dbReference type="Gene3D" id="1.10.287.70">
    <property type="match status" value="1"/>
</dbReference>
<dbReference type="Proteomes" id="UP000433406">
    <property type="component" value="Unassembled WGS sequence"/>
</dbReference>
<evidence type="ECO:0000313" key="3">
    <source>
        <dbReference type="Proteomes" id="UP000433406"/>
    </source>
</evidence>
<dbReference type="SUPFAM" id="SSF81324">
    <property type="entry name" value="Voltage-gated potassium channels"/>
    <property type="match status" value="1"/>
</dbReference>
<gene>
    <name evidence="2" type="ORF">GGQ22_03400</name>
</gene>
<dbReference type="Pfam" id="PF19850">
    <property type="entry name" value="DUF6325"/>
    <property type="match status" value="1"/>
</dbReference>
<dbReference type="InterPro" id="IPR013099">
    <property type="entry name" value="K_chnl_dom"/>
</dbReference>
<dbReference type="AlphaFoldDB" id="A0A6I3J7N7"/>
<name>A0A6I3J7N7_9ACTN</name>
<feature type="domain" description="Potassium channel" evidence="1">
    <location>
        <begin position="92"/>
        <end position="167"/>
    </location>
</feature>
<dbReference type="RefSeq" id="WP_154613873.1">
    <property type="nucleotide sequence ID" value="NZ_CP053660.1"/>
</dbReference>
<evidence type="ECO:0000313" key="2">
    <source>
        <dbReference type="EMBL" id="MTB94119.1"/>
    </source>
</evidence>
<protein>
    <recommendedName>
        <fullName evidence="1">Potassium channel domain-containing protein</fullName>
    </recommendedName>
</protein>
<organism evidence="2 3">
    <name type="scientific">Nocardioides marmotae</name>
    <dbReference type="NCBI Taxonomy" id="2663857"/>
    <lineage>
        <taxon>Bacteria</taxon>
        <taxon>Bacillati</taxon>
        <taxon>Actinomycetota</taxon>
        <taxon>Actinomycetes</taxon>
        <taxon>Propionibacteriales</taxon>
        <taxon>Nocardioidaceae</taxon>
        <taxon>Nocardioides</taxon>
    </lineage>
</organism>
<dbReference type="Pfam" id="PF07885">
    <property type="entry name" value="Ion_trans_2"/>
    <property type="match status" value="1"/>
</dbReference>
<keyword evidence="3" id="KW-1185">Reference proteome</keyword>
<comment type="caution">
    <text evidence="2">The sequence shown here is derived from an EMBL/GenBank/DDBJ whole genome shotgun (WGS) entry which is preliminary data.</text>
</comment>
<accession>A0A6I3J7N7</accession>
<reference evidence="2 3" key="1">
    <citation type="submission" date="2019-10" db="EMBL/GenBank/DDBJ databases">
        <title>Nocardioides novel species isolated from the excrement of Marmot.</title>
        <authorList>
            <person name="Zhang G."/>
        </authorList>
    </citation>
    <scope>NUCLEOTIDE SEQUENCE [LARGE SCALE GENOMIC DNA]</scope>
    <source>
        <strain evidence="3">zg-579</strain>
    </source>
</reference>
<dbReference type="EMBL" id="WLCI01000003">
    <property type="protein sequence ID" value="MTB94119.1"/>
    <property type="molecule type" value="Genomic_DNA"/>
</dbReference>
<dbReference type="InterPro" id="IPR046288">
    <property type="entry name" value="DUF6325"/>
</dbReference>
<sequence length="326" mass="33550">MTAVPGIDAGARSARVRRGLLVVARALTVATAVVAGYFVLPLDSPLVVRTGLQLLAGLAVLVVLLGWQVRAILRSSVPSLQALASILVTMPCFVVLFSISYYLLGSDDPGRFSEPLSRLDALYFTLTTFATVGFGDIVARAPEARAVVAAQMALGLLLAGVVIRVIVGVAGVARRRNARGATAGSSAAEGRGPIDLVLLELPPGRSSDAAARAIADLVERGTIRVHDLVLLAKDDDGTPEVLDATASASAARRFAQLPTTRPGALDDDVVAEAAAALRPGTIGALIRYENSWAAPFLTAVRACGGELVTSTQLPAADGVEDAGPTA</sequence>
<evidence type="ECO:0000259" key="1">
    <source>
        <dbReference type="Pfam" id="PF07885"/>
    </source>
</evidence>